<protein>
    <submittedName>
        <fullName evidence="14">DNA polymerase III subunit beta</fullName>
        <ecNumber evidence="14">2.7.7.7</ecNumber>
    </submittedName>
</protein>
<dbReference type="InterPro" id="IPR001001">
    <property type="entry name" value="DNA_polIII_beta"/>
</dbReference>
<dbReference type="InterPro" id="IPR022635">
    <property type="entry name" value="DNA_polIII_beta_C"/>
</dbReference>
<evidence type="ECO:0000256" key="5">
    <source>
        <dbReference type="ARBA" id="ARBA00022490"/>
    </source>
</evidence>
<feature type="domain" description="DNA polymerase III beta sliding clamp central" evidence="12">
    <location>
        <begin position="131"/>
        <end position="239"/>
    </location>
</feature>
<evidence type="ECO:0000256" key="6">
    <source>
        <dbReference type="ARBA" id="ARBA00022679"/>
    </source>
</evidence>
<evidence type="ECO:0000313" key="14">
    <source>
        <dbReference type="EMBL" id="AYN65115.1"/>
    </source>
</evidence>
<dbReference type="GO" id="GO:0003677">
    <property type="term" value="F:DNA binding"/>
    <property type="evidence" value="ECO:0007669"/>
    <property type="project" value="UniProtKB-KW"/>
</dbReference>
<comment type="subunit">
    <text evidence="4">Forms a ring-shaped head-to-tail homodimer around DNA which binds and tethers DNA polymerases and other proteins to the DNA. The DNA replisome complex has a single clamp-loading complex (3 tau and 1 each of delta, delta', psi and chi subunits) which binds 3 Pol III cores (1 core on the leading strand and 2 on the lagging strand) each with a beta sliding clamp dimer. Additional proteins in the replisome are other copies of gamma, psi and chi, Ssb, DNA helicase and RNA primase.</text>
</comment>
<evidence type="ECO:0000256" key="2">
    <source>
        <dbReference type="ARBA" id="ARBA00004496"/>
    </source>
</evidence>
<sequence>MKLKIDKLLLDNAIERVSKSVDANPFLPVMKGILIQAEDNKITLIGSNGETSIKHEIETSIDAQIELPGIVLVELSLFKNIIKKLDGEIVLEVVNNILKISTNNENYNLNIYDVNEYIAIDFACYGEQVKINWNDFKSLVRDVIFAASTNEVSLILCCVNISAANKKIKFITTDRFRYAQAVQDISEDVTFNISILAKNLRDITNFDYNGDVILNISDQKISFKLDSTTIESKVVDQLYQDVSRIVPQEFDTELKITKKELNNLLNKASVIINENYNKIKLHIVDNVLTISSAREEIANAEIKTNNFSYNGEELKLALNSRFLKDAISVYEDNLNILFTKDKLRIVIKSDSNPNVLQLITPQKGF</sequence>
<dbReference type="InterPro" id="IPR046938">
    <property type="entry name" value="DNA_clamp_sf"/>
</dbReference>
<keyword evidence="5" id="KW-0963">Cytoplasm</keyword>
<dbReference type="Proteomes" id="UP000029712">
    <property type="component" value="Chromosome"/>
</dbReference>
<keyword evidence="6 14" id="KW-0808">Transferase</keyword>
<evidence type="ECO:0000256" key="1">
    <source>
        <dbReference type="ARBA" id="ARBA00002266"/>
    </source>
</evidence>
<dbReference type="Gene3D" id="3.70.10.10">
    <property type="match status" value="1"/>
</dbReference>
<dbReference type="EC" id="2.7.7.7" evidence="14"/>
<proteinExistence type="inferred from homology"/>
<dbReference type="Pfam" id="PF02768">
    <property type="entry name" value="DNA_pol3_beta_3"/>
    <property type="match status" value="1"/>
</dbReference>
<dbReference type="Gene3D" id="3.10.150.10">
    <property type="entry name" value="DNA Polymerase III, subunit A, domain 2"/>
    <property type="match status" value="1"/>
</dbReference>
<gene>
    <name evidence="14" type="primary">dnaN</name>
    <name evidence="14" type="ORF">KN71_000025</name>
</gene>
<organism evidence="14 15">
    <name type="scientific">Metamycoplasma hominis</name>
    <name type="common">Mycoplasma hominis</name>
    <dbReference type="NCBI Taxonomy" id="2098"/>
    <lineage>
        <taxon>Bacteria</taxon>
        <taxon>Bacillati</taxon>
        <taxon>Mycoplasmatota</taxon>
        <taxon>Mycoplasmoidales</taxon>
        <taxon>Metamycoplasmataceae</taxon>
        <taxon>Metamycoplasma</taxon>
    </lineage>
</organism>
<reference evidence="14 15" key="2">
    <citation type="submission" date="2018-10" db="EMBL/GenBank/DDBJ databases">
        <title>Detection and isolation of Mycoplasma hominis as a predominant microorganism from pelvic cavity of patient with salpingitis and tubo-ovarian abscess.</title>
        <authorList>
            <person name="Guschin A.E."/>
            <person name="Khayrullina G.A."/>
            <person name="Rakovskaya I.V."/>
            <person name="Shelenkov A.A."/>
            <person name="Shagin D.A."/>
        </authorList>
    </citation>
    <scope>NUCLEOTIDE SEQUENCE [LARGE SCALE GENOMIC DNA]</scope>
    <source>
        <strain evidence="15">TOA</strain>
    </source>
</reference>
<dbReference type="Pfam" id="PF02767">
    <property type="entry name" value="DNA_pol3_beta_2"/>
    <property type="match status" value="1"/>
</dbReference>
<feature type="domain" description="DNA polymerase III beta sliding clamp C-terminal" evidence="13">
    <location>
        <begin position="244"/>
        <end position="361"/>
    </location>
</feature>
<dbReference type="NCBIfam" id="TIGR00663">
    <property type="entry name" value="dnan"/>
    <property type="match status" value="1"/>
</dbReference>
<evidence type="ECO:0000256" key="4">
    <source>
        <dbReference type="ARBA" id="ARBA00011400"/>
    </source>
</evidence>
<comment type="similarity">
    <text evidence="3">Belongs to the beta sliding clamp family.</text>
</comment>
<dbReference type="GO" id="GO:0008408">
    <property type="term" value="F:3'-5' exonuclease activity"/>
    <property type="evidence" value="ECO:0007669"/>
    <property type="project" value="InterPro"/>
</dbReference>
<dbReference type="AlphaFoldDB" id="A0A454C8V7"/>
<feature type="domain" description="DNA polymerase III beta sliding clamp N-terminal" evidence="11">
    <location>
        <begin position="1"/>
        <end position="120"/>
    </location>
</feature>
<accession>A0A454C8V7</accession>
<evidence type="ECO:0000256" key="9">
    <source>
        <dbReference type="ARBA" id="ARBA00022932"/>
    </source>
</evidence>
<dbReference type="GO" id="GO:0003887">
    <property type="term" value="F:DNA-directed DNA polymerase activity"/>
    <property type="evidence" value="ECO:0007669"/>
    <property type="project" value="UniProtKB-KW"/>
</dbReference>
<dbReference type="Pfam" id="PF00712">
    <property type="entry name" value="DNA_pol3_beta"/>
    <property type="match status" value="1"/>
</dbReference>
<evidence type="ECO:0000256" key="8">
    <source>
        <dbReference type="ARBA" id="ARBA00022705"/>
    </source>
</evidence>
<dbReference type="GO" id="GO:0005737">
    <property type="term" value="C:cytoplasm"/>
    <property type="evidence" value="ECO:0007669"/>
    <property type="project" value="UniProtKB-SubCell"/>
</dbReference>
<keyword evidence="8" id="KW-0235">DNA replication</keyword>
<reference evidence="14 15" key="1">
    <citation type="submission" date="2014-08" db="EMBL/GenBank/DDBJ databases">
        <authorList>
            <person name="Kuleshov K."/>
            <person name="Dedkov V."/>
            <person name="Markelov M."/>
            <person name="Pimkina E."/>
        </authorList>
    </citation>
    <scope>NUCLEOTIDE SEQUENCE [LARGE SCALE GENOMIC DNA]</scope>
    <source>
        <strain evidence="15">TOA</strain>
    </source>
</reference>
<evidence type="ECO:0000259" key="12">
    <source>
        <dbReference type="Pfam" id="PF02767"/>
    </source>
</evidence>
<dbReference type="RefSeq" id="WP_012855286.1">
    <property type="nucleotide sequence ID" value="NZ_CP009677.1"/>
</dbReference>
<dbReference type="SMART" id="SM00480">
    <property type="entry name" value="POL3Bc"/>
    <property type="match status" value="1"/>
</dbReference>
<evidence type="ECO:0000313" key="15">
    <source>
        <dbReference type="Proteomes" id="UP000029712"/>
    </source>
</evidence>
<evidence type="ECO:0000256" key="10">
    <source>
        <dbReference type="ARBA" id="ARBA00023125"/>
    </source>
</evidence>
<dbReference type="GO" id="GO:0006271">
    <property type="term" value="P:DNA strand elongation involved in DNA replication"/>
    <property type="evidence" value="ECO:0007669"/>
    <property type="project" value="TreeGrafter"/>
</dbReference>
<dbReference type="EMBL" id="CP033021">
    <property type="protein sequence ID" value="AYN65115.1"/>
    <property type="molecule type" value="Genomic_DNA"/>
</dbReference>
<keyword evidence="7 14" id="KW-0548">Nucleotidyltransferase</keyword>
<dbReference type="OMA" id="VIIMPMK"/>
<name>A0A454C8V7_METHO</name>
<dbReference type="PANTHER" id="PTHR30478">
    <property type="entry name" value="DNA POLYMERASE III SUBUNIT BETA"/>
    <property type="match status" value="1"/>
</dbReference>
<comment type="subcellular location">
    <subcellularLocation>
        <location evidence="2">Cytoplasm</location>
    </subcellularLocation>
</comment>
<keyword evidence="10" id="KW-0238">DNA-binding</keyword>
<evidence type="ECO:0000256" key="7">
    <source>
        <dbReference type="ARBA" id="ARBA00022695"/>
    </source>
</evidence>
<dbReference type="GO" id="GO:0009360">
    <property type="term" value="C:DNA polymerase III complex"/>
    <property type="evidence" value="ECO:0007669"/>
    <property type="project" value="InterPro"/>
</dbReference>
<dbReference type="SUPFAM" id="SSF55979">
    <property type="entry name" value="DNA clamp"/>
    <property type="match status" value="3"/>
</dbReference>
<comment type="function">
    <text evidence="1">Confers DNA tethering and processivity to DNA polymerases and other proteins. Acts as a clamp, forming a ring around DNA (a reaction catalyzed by the clamp-loading complex) which diffuses in an ATP-independent manner freely and bidirectionally along dsDNA. Initially characterized for its ability to contact the catalytic subunit of DNA polymerase III (Pol III), a complex, multichain enzyme responsible for most of the replicative synthesis in bacteria; Pol III exhibits 3'-5' exonuclease proofreading activity. The beta chain is required for initiation of replication as well as for processivity of DNA replication.</text>
</comment>
<keyword evidence="9" id="KW-0239">DNA-directed DNA polymerase</keyword>
<dbReference type="PANTHER" id="PTHR30478:SF0">
    <property type="entry name" value="BETA SLIDING CLAMP"/>
    <property type="match status" value="1"/>
</dbReference>
<evidence type="ECO:0000259" key="11">
    <source>
        <dbReference type="Pfam" id="PF00712"/>
    </source>
</evidence>
<dbReference type="OrthoDB" id="397417at2"/>
<evidence type="ECO:0000259" key="13">
    <source>
        <dbReference type="Pfam" id="PF02768"/>
    </source>
</evidence>
<evidence type="ECO:0000256" key="3">
    <source>
        <dbReference type="ARBA" id="ARBA00010752"/>
    </source>
</evidence>
<dbReference type="InterPro" id="IPR022637">
    <property type="entry name" value="DNA_polIII_beta_cen"/>
</dbReference>
<dbReference type="InterPro" id="IPR022634">
    <property type="entry name" value="DNA_polIII_beta_N"/>
</dbReference>